<evidence type="ECO:0000313" key="2">
    <source>
        <dbReference type="EMBL" id="MCJ2542681.1"/>
    </source>
</evidence>
<feature type="transmembrane region" description="Helical" evidence="1">
    <location>
        <begin position="20"/>
        <end position="39"/>
    </location>
</feature>
<reference evidence="2" key="1">
    <citation type="submission" date="2021-02" db="EMBL/GenBank/DDBJ databases">
        <title>The CRISPR/cas machinery reduction and long-range gene transfer in the hot spring cyanobacterium Synechococcus.</title>
        <authorList>
            <person name="Dvorak P."/>
            <person name="Jahodarova E."/>
            <person name="Hasler P."/>
            <person name="Poulickova A."/>
        </authorList>
    </citation>
    <scope>NUCLEOTIDE SEQUENCE</scope>
    <source>
        <strain evidence="2">Rupite</strain>
    </source>
</reference>
<feature type="transmembrane region" description="Helical" evidence="1">
    <location>
        <begin position="73"/>
        <end position="90"/>
    </location>
</feature>
<dbReference type="InterPro" id="IPR021468">
    <property type="entry name" value="DUF3120"/>
</dbReference>
<evidence type="ECO:0000313" key="3">
    <source>
        <dbReference type="Proteomes" id="UP000830835"/>
    </source>
</evidence>
<keyword evidence="3" id="KW-1185">Reference proteome</keyword>
<organism evidence="2 3">
    <name type="scientific">Thermostichus vulcanus str. 'Rupite'</name>
    <dbReference type="NCBI Taxonomy" id="2813851"/>
    <lineage>
        <taxon>Bacteria</taxon>
        <taxon>Bacillati</taxon>
        <taxon>Cyanobacteriota</taxon>
        <taxon>Cyanophyceae</taxon>
        <taxon>Thermostichales</taxon>
        <taxon>Thermostichaceae</taxon>
        <taxon>Thermostichus</taxon>
    </lineage>
</organism>
<keyword evidence="1" id="KW-0812">Transmembrane</keyword>
<name>A0ABT0CAA2_THEVL</name>
<proteinExistence type="predicted"/>
<gene>
    <name evidence="2" type="ORF">JX360_07135</name>
</gene>
<feature type="transmembrane region" description="Helical" evidence="1">
    <location>
        <begin position="181"/>
        <end position="202"/>
    </location>
</feature>
<feature type="transmembrane region" description="Helical" evidence="1">
    <location>
        <begin position="46"/>
        <end position="67"/>
    </location>
</feature>
<protein>
    <submittedName>
        <fullName evidence="2">DUF3120 domain-containing protein</fullName>
    </submittedName>
</protein>
<feature type="transmembrane region" description="Helical" evidence="1">
    <location>
        <begin position="154"/>
        <end position="172"/>
    </location>
</feature>
<sequence length="205" mass="23030">MSALLVSLPVFLQAPLVRYAPWVSLVLSLGWLALSLHLYSQSRTRIWGDLLYGFTLTWLAGSLYWGWLRFEPLWHMPVEALGIPIVGWGARQRFARIGTWFYLGSLWGTAITDLYIHSVGLLPEWRQAMQFDRLDQAVIPFMAALDKMATPLGVTWGIGLGLLLLGVGLWMIQGSRRLHHWAFAGAVLNTLLVDGLFGWGAALLR</sequence>
<accession>A0ABT0CAA2</accession>
<keyword evidence="1" id="KW-0472">Membrane</keyword>
<keyword evidence="1" id="KW-1133">Transmembrane helix</keyword>
<dbReference type="RefSeq" id="WP_244349960.1">
    <property type="nucleotide sequence ID" value="NZ_JAFIRA010000014.1"/>
</dbReference>
<dbReference type="Proteomes" id="UP000830835">
    <property type="component" value="Unassembled WGS sequence"/>
</dbReference>
<feature type="transmembrane region" description="Helical" evidence="1">
    <location>
        <begin position="97"/>
        <end position="116"/>
    </location>
</feature>
<dbReference type="Pfam" id="PF11318">
    <property type="entry name" value="DUF3120"/>
    <property type="match status" value="1"/>
</dbReference>
<comment type="caution">
    <text evidence="2">The sequence shown here is derived from an EMBL/GenBank/DDBJ whole genome shotgun (WGS) entry which is preliminary data.</text>
</comment>
<evidence type="ECO:0000256" key="1">
    <source>
        <dbReference type="SAM" id="Phobius"/>
    </source>
</evidence>
<dbReference type="EMBL" id="JAFIRA010000014">
    <property type="protein sequence ID" value="MCJ2542681.1"/>
    <property type="molecule type" value="Genomic_DNA"/>
</dbReference>